<dbReference type="PANTHER" id="PTHR43591">
    <property type="entry name" value="METHYLTRANSFERASE"/>
    <property type="match status" value="1"/>
</dbReference>
<dbReference type="EMBL" id="JEMN01000003">
    <property type="protein sequence ID" value="KXH65326.1"/>
    <property type="molecule type" value="Genomic_DNA"/>
</dbReference>
<sequence>MVVSPDDTTAASPLIASSHEPATSAIAVDPIVENEQTTDAEIESIYTSSTASLSESITEYRRIHGRTYTQKTDYWGPNDERQNEGLDIAHYWETLLLDAKLFLAPIGDSPQNVLDVGIGTGIWAIDFADMYPSAEVIGVDISPIQPGWVPPNCKFQIDDIEQPWTWPISHFDYVHISHLEGSVADWPALYAQAFAHIKSGGFVEVKEIDVELCSQVLPELNEDHVYKRWGKVMLEAMDRLGKTGTQSRNHGIAKGLDAAGFVDIVEQQWAAPIGAWPKDSTLKEVGACHLQYLDQSLEGFGTFLLKEVMGWGYAEIVVFMSEMRKSIRDLKLQSYIKL</sequence>
<dbReference type="PANTHER" id="PTHR43591:SF105">
    <property type="entry name" value="METHYLTRANSFERASE DOMAIN-CONTAINING PROTEIN-RELATED"/>
    <property type="match status" value="1"/>
</dbReference>
<dbReference type="GO" id="GO:0008168">
    <property type="term" value="F:methyltransferase activity"/>
    <property type="evidence" value="ECO:0007669"/>
    <property type="project" value="TreeGrafter"/>
</dbReference>
<dbReference type="CDD" id="cd02440">
    <property type="entry name" value="AdoMet_MTases"/>
    <property type="match status" value="1"/>
</dbReference>
<evidence type="ECO:0000313" key="3">
    <source>
        <dbReference type="Proteomes" id="UP000070054"/>
    </source>
</evidence>
<dbReference type="SUPFAM" id="SSF53335">
    <property type="entry name" value="S-adenosyl-L-methionine-dependent methyltransferases"/>
    <property type="match status" value="1"/>
</dbReference>
<comment type="caution">
    <text evidence="2">The sequence shown here is derived from an EMBL/GenBank/DDBJ whole genome shotgun (WGS) entry which is preliminary data.</text>
</comment>
<dbReference type="Proteomes" id="UP000070054">
    <property type="component" value="Unassembled WGS sequence"/>
</dbReference>
<dbReference type="AlphaFoldDB" id="A0A135UY43"/>
<name>A0A135UY43_9PEZI</name>
<dbReference type="Pfam" id="PF13489">
    <property type="entry name" value="Methyltransf_23"/>
    <property type="match status" value="1"/>
</dbReference>
<proteinExistence type="inferred from homology"/>
<evidence type="ECO:0000256" key="1">
    <source>
        <dbReference type="ARBA" id="ARBA00038158"/>
    </source>
</evidence>
<organism evidence="2 3">
    <name type="scientific">Colletotrichum nymphaeae SA-01</name>
    <dbReference type="NCBI Taxonomy" id="1460502"/>
    <lineage>
        <taxon>Eukaryota</taxon>
        <taxon>Fungi</taxon>
        <taxon>Dikarya</taxon>
        <taxon>Ascomycota</taxon>
        <taxon>Pezizomycotina</taxon>
        <taxon>Sordariomycetes</taxon>
        <taxon>Hypocreomycetidae</taxon>
        <taxon>Glomerellales</taxon>
        <taxon>Glomerellaceae</taxon>
        <taxon>Colletotrichum</taxon>
        <taxon>Colletotrichum acutatum species complex</taxon>
    </lineage>
</organism>
<comment type="similarity">
    <text evidence="1">Belongs to the methyltransferase superfamily. LaeA methyltransferase family.</text>
</comment>
<keyword evidence="3" id="KW-1185">Reference proteome</keyword>
<dbReference type="OrthoDB" id="2013972at2759"/>
<evidence type="ECO:0000313" key="2">
    <source>
        <dbReference type="EMBL" id="KXH65326.1"/>
    </source>
</evidence>
<dbReference type="Gene3D" id="3.40.50.150">
    <property type="entry name" value="Vaccinia Virus protein VP39"/>
    <property type="match status" value="1"/>
</dbReference>
<dbReference type="InterPro" id="IPR029063">
    <property type="entry name" value="SAM-dependent_MTases_sf"/>
</dbReference>
<protein>
    <submittedName>
        <fullName evidence="2">UMTA protein</fullName>
    </submittedName>
</protein>
<gene>
    <name evidence="2" type="ORF">CNYM01_00903</name>
</gene>
<accession>A0A135UY43</accession>
<reference evidence="2 3" key="1">
    <citation type="submission" date="2014-02" db="EMBL/GenBank/DDBJ databases">
        <title>The genome sequence of Colletotrichum nymphaeae SA-01.</title>
        <authorList>
            <person name="Baroncelli R."/>
            <person name="Thon M.R."/>
        </authorList>
    </citation>
    <scope>NUCLEOTIDE SEQUENCE [LARGE SCALE GENOMIC DNA]</scope>
    <source>
        <strain evidence="2 3">SA-01</strain>
    </source>
</reference>